<evidence type="ECO:0000256" key="7">
    <source>
        <dbReference type="ARBA" id="ARBA00023136"/>
    </source>
</evidence>
<keyword evidence="10" id="KW-0175">Coiled coil</keyword>
<keyword evidence="3" id="KW-1003">Cell membrane</keyword>
<keyword evidence="8" id="KW-0143">Chaperone</keyword>
<evidence type="ECO:0000259" key="13">
    <source>
        <dbReference type="Pfam" id="PF02096"/>
    </source>
</evidence>
<gene>
    <name evidence="14" type="ORF">SAMN05421767_1626</name>
</gene>
<evidence type="ECO:0000313" key="14">
    <source>
        <dbReference type="EMBL" id="SER49068.1"/>
    </source>
</evidence>
<dbReference type="PANTHER" id="PTHR12428">
    <property type="entry name" value="OXA1"/>
    <property type="match status" value="1"/>
</dbReference>
<comment type="subcellular location">
    <subcellularLocation>
        <location evidence="1">Cell membrane</location>
        <topology evidence="1">Multi-pass membrane protein</topology>
    </subcellularLocation>
    <subcellularLocation>
        <location evidence="9">Membrane</location>
        <topology evidence="9">Multi-pass membrane protein</topology>
    </subcellularLocation>
</comment>
<organism evidence="14 15">
    <name type="scientific">Granulicatella balaenopterae</name>
    <dbReference type="NCBI Taxonomy" id="137733"/>
    <lineage>
        <taxon>Bacteria</taxon>
        <taxon>Bacillati</taxon>
        <taxon>Bacillota</taxon>
        <taxon>Bacilli</taxon>
        <taxon>Lactobacillales</taxon>
        <taxon>Carnobacteriaceae</taxon>
        <taxon>Granulicatella</taxon>
    </lineage>
</organism>
<dbReference type="GO" id="GO:0051205">
    <property type="term" value="P:protein insertion into membrane"/>
    <property type="evidence" value="ECO:0007669"/>
    <property type="project" value="TreeGrafter"/>
</dbReference>
<evidence type="ECO:0000256" key="8">
    <source>
        <dbReference type="ARBA" id="ARBA00023186"/>
    </source>
</evidence>
<evidence type="ECO:0000256" key="3">
    <source>
        <dbReference type="ARBA" id="ARBA00022475"/>
    </source>
</evidence>
<comment type="similarity">
    <text evidence="9">Belongs to the OXA1/ALB3/YidC family.</text>
</comment>
<evidence type="ECO:0000256" key="4">
    <source>
        <dbReference type="ARBA" id="ARBA00022692"/>
    </source>
</evidence>
<keyword evidence="4 9" id="KW-0812">Transmembrane</keyword>
<evidence type="ECO:0000256" key="1">
    <source>
        <dbReference type="ARBA" id="ARBA00004651"/>
    </source>
</evidence>
<dbReference type="EMBL" id="FOGF01000062">
    <property type="protein sequence ID" value="SER49068.1"/>
    <property type="molecule type" value="Genomic_DNA"/>
</dbReference>
<evidence type="ECO:0000313" key="15">
    <source>
        <dbReference type="Proteomes" id="UP000198556"/>
    </source>
</evidence>
<accession>A0A1H9PLL9</accession>
<dbReference type="Proteomes" id="UP000198556">
    <property type="component" value="Unassembled WGS sequence"/>
</dbReference>
<keyword evidence="7 12" id="KW-0472">Membrane</keyword>
<feature type="transmembrane region" description="Helical" evidence="12">
    <location>
        <begin position="175"/>
        <end position="193"/>
    </location>
</feature>
<feature type="transmembrane region" description="Helical" evidence="12">
    <location>
        <begin position="132"/>
        <end position="155"/>
    </location>
</feature>
<keyword evidence="5" id="KW-0653">Protein transport</keyword>
<dbReference type="RefSeq" id="WP_089748029.1">
    <property type="nucleotide sequence ID" value="NZ_FOGF01000062.1"/>
</dbReference>
<keyword evidence="2" id="KW-0813">Transport</keyword>
<dbReference type="AlphaFoldDB" id="A0A1H9PLL9"/>
<dbReference type="GO" id="GO:0032977">
    <property type="term" value="F:membrane insertase activity"/>
    <property type="evidence" value="ECO:0007669"/>
    <property type="project" value="InterPro"/>
</dbReference>
<dbReference type="Pfam" id="PF02096">
    <property type="entry name" value="60KD_IMP"/>
    <property type="match status" value="1"/>
</dbReference>
<dbReference type="PRINTS" id="PR00701">
    <property type="entry name" value="60KDINNERMP"/>
</dbReference>
<feature type="domain" description="Membrane insertase YidC/Oxa/ALB C-terminal" evidence="13">
    <location>
        <begin position="58"/>
        <end position="246"/>
    </location>
</feature>
<evidence type="ECO:0000256" key="12">
    <source>
        <dbReference type="SAM" id="Phobius"/>
    </source>
</evidence>
<evidence type="ECO:0000256" key="5">
    <source>
        <dbReference type="ARBA" id="ARBA00022927"/>
    </source>
</evidence>
<proteinExistence type="inferred from homology"/>
<dbReference type="GO" id="GO:0015031">
    <property type="term" value="P:protein transport"/>
    <property type="evidence" value="ECO:0007669"/>
    <property type="project" value="UniProtKB-KW"/>
</dbReference>
<sequence length="313" mass="34794">MNLKKLSKITALVLLSSIFLVGCVKMDANGQPTGMVYEWLAVPMENILVGLAGVFGSYGVSIIVVSIVVRMLMMPLTFSQSKKMLVQQEKMAKLKPYVDAIQERAKLAETQEEKMAIQQEQMELYRLNNVSLAGGMGCLPLLIQLPIFSALYTAIRYSAEIKEASFMGISLGEPYIILAFVTAAIYLVQSYVAQSVMEGQQKDQMKKMMYMTPIMMLMVTMSAPAGVGFYFVAGGVWAIIQTWIQNTFIRPKVKAEIDQELTGKEVVVPNRRGSARPVKQARPVKPTQAIKSETFSQKNKKNKGRNAGKQNKK</sequence>
<evidence type="ECO:0000256" key="9">
    <source>
        <dbReference type="RuleBase" id="RU003945"/>
    </source>
</evidence>
<dbReference type="OrthoDB" id="9780552at2"/>
<dbReference type="PANTHER" id="PTHR12428:SF65">
    <property type="entry name" value="CYTOCHROME C OXIDASE ASSEMBLY PROTEIN COX18, MITOCHONDRIAL"/>
    <property type="match status" value="1"/>
</dbReference>
<dbReference type="InterPro" id="IPR028055">
    <property type="entry name" value="YidC/Oxa/ALB_C"/>
</dbReference>
<feature type="region of interest" description="Disordered" evidence="11">
    <location>
        <begin position="269"/>
        <end position="313"/>
    </location>
</feature>
<evidence type="ECO:0000256" key="10">
    <source>
        <dbReference type="SAM" id="Coils"/>
    </source>
</evidence>
<dbReference type="InterPro" id="IPR001708">
    <property type="entry name" value="YidC/ALB3/OXA1/COX18"/>
</dbReference>
<keyword evidence="6 12" id="KW-1133">Transmembrane helix</keyword>
<name>A0A1H9PLL9_9LACT</name>
<dbReference type="PROSITE" id="PS51257">
    <property type="entry name" value="PROKAR_LIPOPROTEIN"/>
    <property type="match status" value="1"/>
</dbReference>
<evidence type="ECO:0000256" key="11">
    <source>
        <dbReference type="SAM" id="MobiDB-lite"/>
    </source>
</evidence>
<evidence type="ECO:0000256" key="2">
    <source>
        <dbReference type="ARBA" id="ARBA00022448"/>
    </source>
</evidence>
<dbReference type="NCBIfam" id="TIGR03592">
    <property type="entry name" value="yidC_oxa1_cterm"/>
    <property type="match status" value="1"/>
</dbReference>
<feature type="compositionally biased region" description="Basic residues" evidence="11">
    <location>
        <begin position="298"/>
        <end position="313"/>
    </location>
</feature>
<reference evidence="14 15" key="1">
    <citation type="submission" date="2016-10" db="EMBL/GenBank/DDBJ databases">
        <authorList>
            <person name="de Groot N.N."/>
        </authorList>
    </citation>
    <scope>NUCLEOTIDE SEQUENCE [LARGE SCALE GENOMIC DNA]</scope>
    <source>
        <strain evidence="14 15">DSM 15827</strain>
    </source>
</reference>
<dbReference type="STRING" id="137733.SAMN05421767_1626"/>
<feature type="transmembrane region" description="Helical" evidence="12">
    <location>
        <begin position="47"/>
        <end position="73"/>
    </location>
</feature>
<feature type="coiled-coil region" evidence="10">
    <location>
        <begin position="100"/>
        <end position="128"/>
    </location>
</feature>
<dbReference type="CDD" id="cd20070">
    <property type="entry name" value="5TM_YidC_Alb3"/>
    <property type="match status" value="1"/>
</dbReference>
<keyword evidence="15" id="KW-1185">Reference proteome</keyword>
<feature type="transmembrane region" description="Helical" evidence="12">
    <location>
        <begin position="214"/>
        <end position="240"/>
    </location>
</feature>
<protein>
    <submittedName>
        <fullName evidence="14">YidC/Oxa1 family membrane protein insertase</fullName>
    </submittedName>
</protein>
<evidence type="ECO:0000256" key="6">
    <source>
        <dbReference type="ARBA" id="ARBA00022989"/>
    </source>
</evidence>
<dbReference type="InterPro" id="IPR047196">
    <property type="entry name" value="YidC_ALB_C"/>
</dbReference>
<dbReference type="GO" id="GO:0005886">
    <property type="term" value="C:plasma membrane"/>
    <property type="evidence" value="ECO:0007669"/>
    <property type="project" value="UniProtKB-SubCell"/>
</dbReference>